<name>A0AAV5SJB8_9BILA</name>
<evidence type="ECO:0000313" key="3">
    <source>
        <dbReference type="EMBL" id="GMS80184.1"/>
    </source>
</evidence>
<protein>
    <submittedName>
        <fullName evidence="3">Uncharacterized protein</fullName>
    </submittedName>
</protein>
<dbReference type="EMBL" id="BTSX01000001">
    <property type="protein sequence ID" value="GMS80184.1"/>
    <property type="molecule type" value="Genomic_DNA"/>
</dbReference>
<feature type="chain" id="PRO_5043955312" evidence="2">
    <location>
        <begin position="31"/>
        <end position="84"/>
    </location>
</feature>
<gene>
    <name evidence="3" type="ORF">PENTCL1PPCAC_2359</name>
</gene>
<reference evidence="3" key="1">
    <citation type="submission" date="2023-10" db="EMBL/GenBank/DDBJ databases">
        <title>Genome assembly of Pristionchus species.</title>
        <authorList>
            <person name="Yoshida K."/>
            <person name="Sommer R.J."/>
        </authorList>
    </citation>
    <scope>NUCLEOTIDE SEQUENCE</scope>
    <source>
        <strain evidence="3">RS0144</strain>
    </source>
</reference>
<proteinExistence type="predicted"/>
<dbReference type="Proteomes" id="UP001432027">
    <property type="component" value="Unassembled WGS sequence"/>
</dbReference>
<accession>A0AAV5SJB8</accession>
<feature type="signal peptide" evidence="2">
    <location>
        <begin position="1"/>
        <end position="30"/>
    </location>
</feature>
<keyword evidence="4" id="KW-1185">Reference proteome</keyword>
<feature type="non-terminal residue" evidence="3">
    <location>
        <position position="1"/>
    </location>
</feature>
<evidence type="ECO:0000256" key="2">
    <source>
        <dbReference type="SAM" id="SignalP"/>
    </source>
</evidence>
<organism evidence="3 4">
    <name type="scientific">Pristionchus entomophagus</name>
    <dbReference type="NCBI Taxonomy" id="358040"/>
    <lineage>
        <taxon>Eukaryota</taxon>
        <taxon>Metazoa</taxon>
        <taxon>Ecdysozoa</taxon>
        <taxon>Nematoda</taxon>
        <taxon>Chromadorea</taxon>
        <taxon>Rhabditida</taxon>
        <taxon>Rhabditina</taxon>
        <taxon>Diplogasteromorpha</taxon>
        <taxon>Diplogasteroidea</taxon>
        <taxon>Neodiplogasteridae</taxon>
        <taxon>Pristionchus</taxon>
    </lineage>
</organism>
<comment type="caution">
    <text evidence="3">The sequence shown here is derived from an EMBL/GenBank/DDBJ whole genome shotgun (WGS) entry which is preliminary data.</text>
</comment>
<evidence type="ECO:0000256" key="1">
    <source>
        <dbReference type="SAM" id="MobiDB-lite"/>
    </source>
</evidence>
<feature type="region of interest" description="Disordered" evidence="1">
    <location>
        <begin position="55"/>
        <end position="84"/>
    </location>
</feature>
<evidence type="ECO:0000313" key="4">
    <source>
        <dbReference type="Proteomes" id="UP001432027"/>
    </source>
</evidence>
<keyword evidence="2" id="KW-0732">Signal</keyword>
<dbReference type="AlphaFoldDB" id="A0AAV5SJB8"/>
<sequence length="84" mass="9223">LSSFLLLLGDGTFALRALRLVLFFAQLAHSLTRQHQEMIISSMGQNLEQISHWSSPSAATGLPHDGNGQKADRQPLKFSLAFTT</sequence>